<keyword evidence="2 11" id="KW-0444">Lipid biosynthesis</keyword>
<comment type="similarity">
    <text evidence="11">Belongs to the phospholipase D family. Cardiolipin synthase subfamily.</text>
</comment>
<dbReference type="PROSITE" id="PS50035">
    <property type="entry name" value="PLD"/>
    <property type="match status" value="2"/>
</dbReference>
<evidence type="ECO:0000256" key="3">
    <source>
        <dbReference type="ARBA" id="ARBA00022679"/>
    </source>
</evidence>
<dbReference type="FunFam" id="3.30.870.10:FF:000014">
    <property type="entry name" value="Cardiolipin synthase"/>
    <property type="match status" value="1"/>
</dbReference>
<keyword evidence="4 11" id="KW-0812">Transmembrane</keyword>
<evidence type="ECO:0000256" key="9">
    <source>
        <dbReference type="ARBA" id="ARBA00023209"/>
    </source>
</evidence>
<feature type="active site" evidence="11">
    <location>
        <position position="395"/>
    </location>
</feature>
<dbReference type="NCBIfam" id="TIGR04265">
    <property type="entry name" value="bac_cardiolipin"/>
    <property type="match status" value="1"/>
</dbReference>
<evidence type="ECO:0000256" key="11">
    <source>
        <dbReference type="HAMAP-Rule" id="MF_01916"/>
    </source>
</evidence>
<dbReference type="InterPro" id="IPR025202">
    <property type="entry name" value="PLD-like_dom"/>
</dbReference>
<dbReference type="Gene3D" id="3.30.870.10">
    <property type="entry name" value="Endonuclease Chain A"/>
    <property type="match status" value="2"/>
</dbReference>
<reference evidence="14 15" key="1">
    <citation type="submission" date="2014-08" db="EMBL/GenBank/DDBJ databases">
        <title>Comparative genomics of the Paenibacillus odorifer group.</title>
        <authorList>
            <person name="den Bakker H.C."/>
            <person name="Tsai Y.-C."/>
            <person name="Martin N."/>
            <person name="Korlach J."/>
            <person name="Wiedmann M."/>
        </authorList>
    </citation>
    <scope>NUCLEOTIDE SEQUENCE [LARGE SCALE GENOMIC DNA]</scope>
    <source>
        <strain evidence="14 15">DSM 14472</strain>
    </source>
</reference>
<dbReference type="Pfam" id="PF13091">
    <property type="entry name" value="PLDc_2"/>
    <property type="match status" value="2"/>
</dbReference>
<feature type="active site" evidence="11">
    <location>
        <position position="219"/>
    </location>
</feature>
<comment type="catalytic activity">
    <reaction evidence="11">
        <text>2 a 1,2-diacyl-sn-glycero-3-phospho-(1'-sn-glycerol) = a cardiolipin + glycerol</text>
        <dbReference type="Rhea" id="RHEA:31451"/>
        <dbReference type="ChEBI" id="CHEBI:17754"/>
        <dbReference type="ChEBI" id="CHEBI:62237"/>
        <dbReference type="ChEBI" id="CHEBI:64716"/>
    </reaction>
</comment>
<keyword evidence="8 11" id="KW-0472">Membrane</keyword>
<dbReference type="GO" id="GO:0008808">
    <property type="term" value="F:cardiolipin synthase activity"/>
    <property type="evidence" value="ECO:0007669"/>
    <property type="project" value="UniProtKB-UniRule"/>
</dbReference>
<dbReference type="AlphaFoldDB" id="A0A089LMF7"/>
<accession>A0A089LMF7</accession>
<feature type="transmembrane region" description="Helical" evidence="11">
    <location>
        <begin position="31"/>
        <end position="50"/>
    </location>
</feature>
<dbReference type="SMART" id="SM00155">
    <property type="entry name" value="PLDc"/>
    <property type="match status" value="2"/>
</dbReference>
<dbReference type="SUPFAM" id="SSF56024">
    <property type="entry name" value="Phospholipase D/nuclease"/>
    <property type="match status" value="2"/>
</dbReference>
<evidence type="ECO:0000256" key="12">
    <source>
        <dbReference type="NCBIfam" id="TIGR04265"/>
    </source>
</evidence>
<dbReference type="Proteomes" id="UP000029507">
    <property type="component" value="Chromosome"/>
</dbReference>
<dbReference type="PANTHER" id="PTHR21248">
    <property type="entry name" value="CARDIOLIPIN SYNTHASE"/>
    <property type="match status" value="1"/>
</dbReference>
<feature type="active site" evidence="11">
    <location>
        <position position="402"/>
    </location>
</feature>
<keyword evidence="15" id="KW-1185">Reference proteome</keyword>
<evidence type="ECO:0000256" key="4">
    <source>
        <dbReference type="ARBA" id="ARBA00022692"/>
    </source>
</evidence>
<keyword evidence="1 11" id="KW-1003">Cell membrane</keyword>
<comment type="function">
    <text evidence="11">Catalyzes the reversible phosphatidyl group transfer from one phosphatidylglycerol molecule to another to form cardiolipin (CL) (diphosphatidylglycerol) and glycerol.</text>
</comment>
<gene>
    <name evidence="14" type="ORF">PSTEL_06000</name>
</gene>
<evidence type="ECO:0000256" key="1">
    <source>
        <dbReference type="ARBA" id="ARBA00022475"/>
    </source>
</evidence>
<keyword evidence="10 11" id="KW-1208">Phospholipid metabolism</keyword>
<dbReference type="InterPro" id="IPR030874">
    <property type="entry name" value="Cardiolipin_synth_Firmi"/>
</dbReference>
<feature type="active site" evidence="11">
    <location>
        <position position="397"/>
    </location>
</feature>
<dbReference type="HAMAP" id="MF_01916">
    <property type="entry name" value="Cardiolipin_synth_Cls"/>
    <property type="match status" value="1"/>
</dbReference>
<keyword evidence="7 11" id="KW-0443">Lipid metabolism</keyword>
<evidence type="ECO:0000256" key="8">
    <source>
        <dbReference type="ARBA" id="ARBA00023136"/>
    </source>
</evidence>
<evidence type="ECO:0000256" key="6">
    <source>
        <dbReference type="ARBA" id="ARBA00022989"/>
    </source>
</evidence>
<feature type="domain" description="PLD phosphodiesterase" evidence="13">
    <location>
        <begin position="390"/>
        <end position="417"/>
    </location>
</feature>
<dbReference type="STRING" id="169760.PSTEL_06000"/>
<dbReference type="GO" id="GO:0005886">
    <property type="term" value="C:plasma membrane"/>
    <property type="evidence" value="ECO:0007669"/>
    <property type="project" value="UniProtKB-SubCell"/>
</dbReference>
<keyword evidence="9 11" id="KW-0594">Phospholipid biosynthesis</keyword>
<sequence>MIILAVLLAVFIVQGMVILLLEYRHPQKAVAWLSLLFFCPPLVLFLYYALGRDYASRRRIRAAATDNKGVRWECHASEKCRPITDPEETGNPEMYGRNDLLNLLNELSGYPATARNHTEVLIDGEQTYESMLRAMESASEHIHLEVYIFRDDEIGGVFRDCLCRKARQGVKVRLLYDGLGSHALSRRFIASLRGSGVETHAFLPPLLALRTGRFNYRNHRKILIVDGRIGFTGGINIGDDYLGKDPKMGNWRDTQLQVEGDAVFFLQRIFLKDWRLASGERLSHPRHFPAHCCIGEEGVQIIASGPDGDRDSLQAILFAAINAAQRRVWIETPYFIPDPAIRRALKNAVLRGVDVRIIIPAKPDSELVYSASLSYLGDLLEDGVRFYRYRRGFLHAKMWVMDGMLASVGSGNLDLRSFYSNFEVSTVLMNPERIEELADIFQRDLANSDPVDTEWYYSRGKMEHLREEICRIFSPLL</sequence>
<dbReference type="KEGG" id="pste:PSTEL_06000"/>
<keyword evidence="3 11" id="KW-0808">Transferase</keyword>
<dbReference type="InterPro" id="IPR022924">
    <property type="entry name" value="Cardiolipin_synthase"/>
</dbReference>
<protein>
    <recommendedName>
        <fullName evidence="11 12">Cardiolipin synthase</fullName>
        <shortName evidence="11">CL synthase</shortName>
        <ecNumber evidence="11 12">2.7.8.-</ecNumber>
    </recommendedName>
</protein>
<evidence type="ECO:0000313" key="15">
    <source>
        <dbReference type="Proteomes" id="UP000029507"/>
    </source>
</evidence>
<dbReference type="CDD" id="cd09110">
    <property type="entry name" value="PLDc_CLS_1"/>
    <property type="match status" value="1"/>
</dbReference>
<evidence type="ECO:0000256" key="7">
    <source>
        <dbReference type="ARBA" id="ARBA00023098"/>
    </source>
</evidence>
<feature type="domain" description="PLD phosphodiesterase" evidence="13">
    <location>
        <begin position="214"/>
        <end position="241"/>
    </location>
</feature>
<keyword evidence="5" id="KW-0677">Repeat</keyword>
<dbReference type="InterPro" id="IPR001736">
    <property type="entry name" value="PLipase_D/transphosphatidylase"/>
</dbReference>
<dbReference type="EMBL" id="CP009286">
    <property type="protein sequence ID" value="AIQ62721.1"/>
    <property type="molecule type" value="Genomic_DNA"/>
</dbReference>
<comment type="caution">
    <text evidence="11">Lacks conserved residue(s) required for the propagation of feature annotation.</text>
</comment>
<evidence type="ECO:0000259" key="13">
    <source>
        <dbReference type="PROSITE" id="PS50035"/>
    </source>
</evidence>
<evidence type="ECO:0000256" key="10">
    <source>
        <dbReference type="ARBA" id="ARBA00023264"/>
    </source>
</evidence>
<dbReference type="HOGENOM" id="CLU_038053_1_2_9"/>
<proteinExistence type="inferred from homology"/>
<comment type="subcellular location">
    <subcellularLocation>
        <location evidence="11">Cell membrane</location>
        <topology evidence="11">Multi-pass membrane protein</topology>
    </subcellularLocation>
</comment>
<evidence type="ECO:0000256" key="2">
    <source>
        <dbReference type="ARBA" id="ARBA00022516"/>
    </source>
</evidence>
<evidence type="ECO:0000256" key="5">
    <source>
        <dbReference type="ARBA" id="ARBA00022737"/>
    </source>
</evidence>
<name>A0A089LMF7_9BACL</name>
<feature type="active site" evidence="11">
    <location>
        <position position="221"/>
    </location>
</feature>
<dbReference type="OrthoDB" id="9762009at2"/>
<dbReference type="GO" id="GO:0032049">
    <property type="term" value="P:cardiolipin biosynthetic process"/>
    <property type="evidence" value="ECO:0007669"/>
    <property type="project" value="UniProtKB-UniRule"/>
</dbReference>
<dbReference type="PANTHER" id="PTHR21248:SF22">
    <property type="entry name" value="PHOSPHOLIPASE D"/>
    <property type="match status" value="1"/>
</dbReference>
<dbReference type="RefSeq" id="WP_038694088.1">
    <property type="nucleotide sequence ID" value="NZ_CP009286.1"/>
</dbReference>
<evidence type="ECO:0000313" key="14">
    <source>
        <dbReference type="EMBL" id="AIQ62721.1"/>
    </source>
</evidence>
<dbReference type="CDD" id="cd09112">
    <property type="entry name" value="PLDc_CLS_2"/>
    <property type="match status" value="1"/>
</dbReference>
<organism evidence="14 15">
    <name type="scientific">Paenibacillus stellifer</name>
    <dbReference type="NCBI Taxonomy" id="169760"/>
    <lineage>
        <taxon>Bacteria</taxon>
        <taxon>Bacillati</taxon>
        <taxon>Bacillota</taxon>
        <taxon>Bacilli</taxon>
        <taxon>Bacillales</taxon>
        <taxon>Paenibacillaceae</taxon>
        <taxon>Paenibacillus</taxon>
    </lineage>
</organism>
<dbReference type="EC" id="2.7.8.-" evidence="11 12"/>
<feature type="active site" evidence="11">
    <location>
        <position position="226"/>
    </location>
</feature>
<keyword evidence="6 11" id="KW-1133">Transmembrane helix</keyword>